<dbReference type="InterPro" id="IPR045857">
    <property type="entry name" value="O16G_dom_2"/>
</dbReference>
<dbReference type="GO" id="GO:0009313">
    <property type="term" value="P:oligosaccharide catabolic process"/>
    <property type="evidence" value="ECO:0007669"/>
    <property type="project" value="TreeGrafter"/>
</dbReference>
<reference evidence="3 4" key="1">
    <citation type="submission" date="2020-08" db="EMBL/GenBank/DDBJ databases">
        <title>Genomic Encyclopedia of Type Strains, Phase IV (KMG-IV): sequencing the most valuable type-strain genomes for metagenomic binning, comparative biology and taxonomic classification.</title>
        <authorList>
            <person name="Goeker M."/>
        </authorList>
    </citation>
    <scope>NUCLEOTIDE SEQUENCE [LARGE SCALE GENOMIC DNA]</scope>
    <source>
        <strain evidence="3 4">YIM 65646</strain>
    </source>
</reference>
<protein>
    <submittedName>
        <fullName evidence="3">Maltose alpha-D-glucosyltransferase/alpha-amylase</fullName>
        <ecNumber evidence="3">3.2.1.1</ecNumber>
        <ecNumber evidence="3">5.4.99.16</ecNumber>
    </submittedName>
</protein>
<organism evidence="3 4">
    <name type="scientific">Phytomonospora endophytica</name>
    <dbReference type="NCBI Taxonomy" id="714109"/>
    <lineage>
        <taxon>Bacteria</taxon>
        <taxon>Bacillati</taxon>
        <taxon>Actinomycetota</taxon>
        <taxon>Actinomycetes</taxon>
        <taxon>Micromonosporales</taxon>
        <taxon>Micromonosporaceae</taxon>
        <taxon>Phytomonospora</taxon>
    </lineage>
</organism>
<keyword evidence="3" id="KW-0413">Isomerase</keyword>
<dbReference type="EMBL" id="JACHGT010000018">
    <property type="protein sequence ID" value="MBB6038847.1"/>
    <property type="molecule type" value="Genomic_DNA"/>
</dbReference>
<dbReference type="PANTHER" id="PTHR10357:SF179">
    <property type="entry name" value="NEUTRAL AND BASIC AMINO ACID TRANSPORT PROTEIN RBAT"/>
    <property type="match status" value="1"/>
</dbReference>
<feature type="domain" description="Glycosyl hydrolase family 13 catalytic" evidence="2">
    <location>
        <begin position="14"/>
        <end position="420"/>
    </location>
</feature>
<dbReference type="PANTHER" id="PTHR10357">
    <property type="entry name" value="ALPHA-AMYLASE FAMILY MEMBER"/>
    <property type="match status" value="1"/>
</dbReference>
<gene>
    <name evidence="3" type="ORF">HNR73_006733</name>
</gene>
<accession>A0A841FZN2</accession>
<proteinExistence type="inferred from homology"/>
<dbReference type="RefSeq" id="WP_184791697.1">
    <property type="nucleotide sequence ID" value="NZ_BONT01000060.1"/>
</dbReference>
<dbReference type="Pfam" id="PF00128">
    <property type="entry name" value="Alpha-amylase"/>
    <property type="match status" value="1"/>
</dbReference>
<dbReference type="Gene3D" id="3.90.400.10">
    <property type="entry name" value="Oligo-1,6-glucosidase, Domain 2"/>
    <property type="match status" value="1"/>
</dbReference>
<dbReference type="GO" id="GO:0016740">
    <property type="term" value="F:transferase activity"/>
    <property type="evidence" value="ECO:0007669"/>
    <property type="project" value="UniProtKB-KW"/>
</dbReference>
<keyword evidence="3" id="KW-0378">Hydrolase</keyword>
<evidence type="ECO:0000256" key="1">
    <source>
        <dbReference type="ARBA" id="ARBA00008061"/>
    </source>
</evidence>
<evidence type="ECO:0000313" key="4">
    <source>
        <dbReference type="Proteomes" id="UP000548476"/>
    </source>
</evidence>
<sequence>MTAQHWLADAVLYQIYPQSFADSNGDGIGDLPGIKAHLDHLSWLGVDTMWINPCFVSPFNDAGYDVADYTRIAPRYGTEDDLAALTAAAGERGIRVMLDLVAGHTSDQHPWFVHSAADPTDDRYIWADRQAEHFVASPGTREGFYLPNFFDSQPALNFGYARTHPDEPWRLPVDAPGPLANRRALRDVMDFWLSRGIAGFRVDMAHSLVKDDADRTETGRIWRELRDWLDTAHPEAAIVAEWSDPAVSVPAGFHADFFLHFGGDSDGMPLRSLWNNNAGTRKETWGGPQDCYFDAEAKGSMSTFLDAWRHAREVIGDRGFSALPSSNHDFSRLACGPRTAEQLGAALTFLLTWQTVPAIYAGDEIGMRYVPGMPVHEGSALGPNHNRAGCRTPMQWDDGPNAGFSTAEPDALYLPLDPAPDRPTVAAQREDADSVLHLVRRLITLRKANPELGPAGEVEILSTGYPFAYIRGGRFLVVVNPGRDAVTLDVPALARAASPVEVKGITVDGGRVEAAGFSYGVFELAP</sequence>
<dbReference type="Gene3D" id="3.20.20.80">
    <property type="entry name" value="Glycosidases"/>
    <property type="match status" value="1"/>
</dbReference>
<comment type="similarity">
    <text evidence="1">Belongs to the glycosyl hydrolase 13 family.</text>
</comment>
<name>A0A841FZN2_9ACTN</name>
<evidence type="ECO:0000259" key="2">
    <source>
        <dbReference type="SMART" id="SM00642"/>
    </source>
</evidence>
<dbReference type="AlphaFoldDB" id="A0A841FZN2"/>
<comment type="caution">
    <text evidence="3">The sequence shown here is derived from an EMBL/GenBank/DDBJ whole genome shotgun (WGS) entry which is preliminary data.</text>
</comment>
<dbReference type="EC" id="3.2.1.1" evidence="3"/>
<dbReference type="InterPro" id="IPR017853">
    <property type="entry name" value="GH"/>
</dbReference>
<dbReference type="EC" id="5.4.99.16" evidence="3"/>
<dbReference type="SMART" id="SM00642">
    <property type="entry name" value="Aamy"/>
    <property type="match status" value="1"/>
</dbReference>
<dbReference type="Proteomes" id="UP000548476">
    <property type="component" value="Unassembled WGS sequence"/>
</dbReference>
<keyword evidence="4" id="KW-1185">Reference proteome</keyword>
<evidence type="ECO:0000313" key="3">
    <source>
        <dbReference type="EMBL" id="MBB6038847.1"/>
    </source>
</evidence>
<dbReference type="SUPFAM" id="SSF51445">
    <property type="entry name" value="(Trans)glycosidases"/>
    <property type="match status" value="1"/>
</dbReference>
<keyword evidence="3" id="KW-0326">Glycosidase</keyword>
<dbReference type="GO" id="GO:0047471">
    <property type="term" value="F:maltose alpha-D-glucosyltransferase activity"/>
    <property type="evidence" value="ECO:0007669"/>
    <property type="project" value="UniProtKB-EC"/>
</dbReference>
<keyword evidence="3" id="KW-0808">Transferase</keyword>
<dbReference type="GO" id="GO:0004556">
    <property type="term" value="F:alpha-amylase activity"/>
    <property type="evidence" value="ECO:0007669"/>
    <property type="project" value="UniProtKB-EC"/>
</dbReference>
<dbReference type="InterPro" id="IPR006047">
    <property type="entry name" value="GH13_cat_dom"/>
</dbReference>